<keyword evidence="3" id="KW-1185">Reference proteome</keyword>
<protein>
    <submittedName>
        <fullName evidence="2">Uncharacterized protein</fullName>
    </submittedName>
</protein>
<name>B4DAM3_9BACT</name>
<gene>
    <name evidence="2" type="ORF">CfE428DRAFT_5964</name>
</gene>
<accession>B4DAM3</accession>
<dbReference type="EMBL" id="ABVL01000031">
    <property type="protein sequence ID" value="EDY16541.1"/>
    <property type="molecule type" value="Genomic_DNA"/>
</dbReference>
<organism evidence="2 3">
    <name type="scientific">Chthoniobacter flavus Ellin428</name>
    <dbReference type="NCBI Taxonomy" id="497964"/>
    <lineage>
        <taxon>Bacteria</taxon>
        <taxon>Pseudomonadati</taxon>
        <taxon>Verrucomicrobiota</taxon>
        <taxon>Spartobacteria</taxon>
        <taxon>Chthoniobacterales</taxon>
        <taxon>Chthoniobacteraceae</taxon>
        <taxon>Chthoniobacter</taxon>
    </lineage>
</organism>
<keyword evidence="1" id="KW-0812">Transmembrane</keyword>
<evidence type="ECO:0000313" key="2">
    <source>
        <dbReference type="EMBL" id="EDY16541.1"/>
    </source>
</evidence>
<dbReference type="Proteomes" id="UP000005824">
    <property type="component" value="Unassembled WGS sequence"/>
</dbReference>
<keyword evidence="1" id="KW-1133">Transmembrane helix</keyword>
<feature type="transmembrane region" description="Helical" evidence="1">
    <location>
        <begin position="67"/>
        <end position="86"/>
    </location>
</feature>
<dbReference type="eggNOG" id="ENOG5033A4H">
    <property type="taxonomic scope" value="Bacteria"/>
</dbReference>
<keyword evidence="1" id="KW-0472">Membrane</keyword>
<dbReference type="InParanoid" id="B4DAM3"/>
<dbReference type="RefSeq" id="WP_006983284.1">
    <property type="nucleotide sequence ID" value="NZ_ABVL01000031.1"/>
</dbReference>
<proteinExistence type="predicted"/>
<evidence type="ECO:0000256" key="1">
    <source>
        <dbReference type="SAM" id="Phobius"/>
    </source>
</evidence>
<sequence>MNAHRCCHHVAAQHPGPRSLTPLQRFYLAVKWAAPGAILMVMPKCPMCIVAYVALFTGMGISLSTAAHLRMLVLILCLISILFLAAKSAAGRRRVVSPRF</sequence>
<evidence type="ECO:0000313" key="3">
    <source>
        <dbReference type="Proteomes" id="UP000005824"/>
    </source>
</evidence>
<dbReference type="STRING" id="497964.CfE428DRAFT_5964"/>
<reference evidence="2 3" key="1">
    <citation type="journal article" date="2011" name="J. Bacteriol.">
        <title>Genome sequence of Chthoniobacter flavus Ellin428, an aerobic heterotrophic soil bacterium.</title>
        <authorList>
            <person name="Kant R."/>
            <person name="van Passel M.W."/>
            <person name="Palva A."/>
            <person name="Lucas S."/>
            <person name="Lapidus A."/>
            <person name="Glavina Del Rio T."/>
            <person name="Dalin E."/>
            <person name="Tice H."/>
            <person name="Bruce D."/>
            <person name="Goodwin L."/>
            <person name="Pitluck S."/>
            <person name="Larimer F.W."/>
            <person name="Land M.L."/>
            <person name="Hauser L."/>
            <person name="Sangwan P."/>
            <person name="de Vos W.M."/>
            <person name="Janssen P.H."/>
            <person name="Smidt H."/>
        </authorList>
    </citation>
    <scope>NUCLEOTIDE SEQUENCE [LARGE SCALE GENOMIC DNA]</scope>
    <source>
        <strain evidence="2 3">Ellin428</strain>
    </source>
</reference>
<feature type="transmembrane region" description="Helical" evidence="1">
    <location>
        <begin position="32"/>
        <end position="55"/>
    </location>
</feature>
<comment type="caution">
    <text evidence="2">The sequence shown here is derived from an EMBL/GenBank/DDBJ whole genome shotgun (WGS) entry which is preliminary data.</text>
</comment>
<dbReference type="AlphaFoldDB" id="B4DAM3"/>